<dbReference type="Pfam" id="PF14815">
    <property type="entry name" value="NUDIX_4"/>
    <property type="match status" value="1"/>
</dbReference>
<keyword evidence="13" id="KW-0234">DNA repair</keyword>
<evidence type="ECO:0000256" key="3">
    <source>
        <dbReference type="ARBA" id="ARBA00002933"/>
    </source>
</evidence>
<evidence type="ECO:0000256" key="12">
    <source>
        <dbReference type="ARBA" id="ARBA00023014"/>
    </source>
</evidence>
<gene>
    <name evidence="16" type="primary">yfhQ</name>
    <name evidence="16" type="ORF">CFX0092_A3056</name>
</gene>
<dbReference type="GO" id="GO:0006284">
    <property type="term" value="P:base-excision repair"/>
    <property type="evidence" value="ECO:0007669"/>
    <property type="project" value="InterPro"/>
</dbReference>
<comment type="cofactor">
    <cofactor evidence="2">
        <name>[4Fe-4S] cluster</name>
        <dbReference type="ChEBI" id="CHEBI:49883"/>
    </cofactor>
</comment>
<dbReference type="InterPro" id="IPR020084">
    <property type="entry name" value="NUDIX_hydrolase_CS"/>
</dbReference>
<accession>A0A160T4Y0</accession>
<dbReference type="CDD" id="cd00056">
    <property type="entry name" value="ENDO3c"/>
    <property type="match status" value="1"/>
</dbReference>
<evidence type="ECO:0000256" key="2">
    <source>
        <dbReference type="ARBA" id="ARBA00001966"/>
    </source>
</evidence>
<evidence type="ECO:0000256" key="9">
    <source>
        <dbReference type="ARBA" id="ARBA00022763"/>
    </source>
</evidence>
<dbReference type="RefSeq" id="WP_095044204.1">
    <property type="nucleotide sequence ID" value="NZ_LN890655.1"/>
</dbReference>
<keyword evidence="11" id="KW-0408">Iron</keyword>
<evidence type="ECO:0000259" key="15">
    <source>
        <dbReference type="PROSITE" id="PS51462"/>
    </source>
</evidence>
<keyword evidence="7" id="KW-0004">4Fe-4S</keyword>
<dbReference type="InterPro" id="IPR000445">
    <property type="entry name" value="HhH_motif"/>
</dbReference>
<dbReference type="InterPro" id="IPR004036">
    <property type="entry name" value="Endonuclease-III-like_CS2"/>
</dbReference>
<dbReference type="InterPro" id="IPR003651">
    <property type="entry name" value="Endonuclease3_FeS-loop_motif"/>
</dbReference>
<dbReference type="NCBIfam" id="TIGR01084">
    <property type="entry name" value="mutY"/>
    <property type="match status" value="1"/>
</dbReference>
<dbReference type="PROSITE" id="PS51462">
    <property type="entry name" value="NUDIX"/>
    <property type="match status" value="1"/>
</dbReference>
<dbReference type="PRINTS" id="PR00502">
    <property type="entry name" value="NUDIXFAMILY"/>
</dbReference>
<dbReference type="SUPFAM" id="SSF55811">
    <property type="entry name" value="Nudix"/>
    <property type="match status" value="1"/>
</dbReference>
<dbReference type="GO" id="GO:0035485">
    <property type="term" value="F:adenine/guanine mispair binding"/>
    <property type="evidence" value="ECO:0007669"/>
    <property type="project" value="TreeGrafter"/>
</dbReference>
<organism evidence="16 17">
    <name type="scientific">Candidatus Promineifilum breve</name>
    <dbReference type="NCBI Taxonomy" id="1806508"/>
    <lineage>
        <taxon>Bacteria</taxon>
        <taxon>Bacillati</taxon>
        <taxon>Chloroflexota</taxon>
        <taxon>Ardenticatenia</taxon>
        <taxon>Candidatus Promineifilales</taxon>
        <taxon>Candidatus Promineifilaceae</taxon>
        <taxon>Candidatus Promineifilum</taxon>
    </lineage>
</organism>
<evidence type="ECO:0000256" key="6">
    <source>
        <dbReference type="ARBA" id="ARBA00022023"/>
    </source>
</evidence>
<dbReference type="SUPFAM" id="SSF48150">
    <property type="entry name" value="DNA-glycosylase"/>
    <property type="match status" value="1"/>
</dbReference>
<dbReference type="OrthoDB" id="9802365at2"/>
<protein>
    <recommendedName>
        <fullName evidence="6">Adenine DNA glycosylase</fullName>
        <ecNumber evidence="5">3.2.2.31</ecNumber>
    </recommendedName>
</protein>
<dbReference type="Pfam" id="PF00730">
    <property type="entry name" value="HhH-GPD"/>
    <property type="match status" value="1"/>
</dbReference>
<dbReference type="PROSITE" id="PS01155">
    <property type="entry name" value="ENDONUCLEASE_III_2"/>
    <property type="match status" value="1"/>
</dbReference>
<evidence type="ECO:0000313" key="17">
    <source>
        <dbReference type="Proteomes" id="UP000215027"/>
    </source>
</evidence>
<evidence type="ECO:0000256" key="4">
    <source>
        <dbReference type="ARBA" id="ARBA00008343"/>
    </source>
</evidence>
<comment type="catalytic activity">
    <reaction evidence="1">
        <text>Hydrolyzes free adenine bases from 7,8-dihydro-8-oxoguanine:adenine mismatched double-stranded DNA, leaving an apurinic site.</text>
        <dbReference type="EC" id="3.2.2.31"/>
    </reaction>
</comment>
<keyword evidence="9" id="KW-0227">DNA damage</keyword>
<dbReference type="InterPro" id="IPR029119">
    <property type="entry name" value="MutY_C"/>
</dbReference>
<dbReference type="PROSITE" id="PS00893">
    <property type="entry name" value="NUDIX_BOX"/>
    <property type="match status" value="1"/>
</dbReference>
<dbReference type="GO" id="GO:0032357">
    <property type="term" value="F:oxidized purine DNA binding"/>
    <property type="evidence" value="ECO:0007669"/>
    <property type="project" value="TreeGrafter"/>
</dbReference>
<dbReference type="FunFam" id="1.10.340.30:FF:000002">
    <property type="entry name" value="Adenine DNA glycosylase"/>
    <property type="match status" value="1"/>
</dbReference>
<dbReference type="GO" id="GO:0034039">
    <property type="term" value="F:8-oxo-7,8-dihydroguanine DNA N-glycosylase activity"/>
    <property type="evidence" value="ECO:0007669"/>
    <property type="project" value="TreeGrafter"/>
</dbReference>
<dbReference type="Gene3D" id="1.10.1670.10">
    <property type="entry name" value="Helix-hairpin-Helix base-excision DNA repair enzymes (C-terminal)"/>
    <property type="match status" value="1"/>
</dbReference>
<dbReference type="InterPro" id="IPR023170">
    <property type="entry name" value="HhH_base_excis_C"/>
</dbReference>
<dbReference type="AlphaFoldDB" id="A0A160T4Y0"/>
<evidence type="ECO:0000313" key="16">
    <source>
        <dbReference type="EMBL" id="CUS04934.2"/>
    </source>
</evidence>
<comment type="similarity">
    <text evidence="4">Belongs to the Nth/MutY family.</text>
</comment>
<keyword evidence="12" id="KW-0411">Iron-sulfur</keyword>
<dbReference type="EMBL" id="LN890655">
    <property type="protein sequence ID" value="CUS04934.2"/>
    <property type="molecule type" value="Genomic_DNA"/>
</dbReference>
<name>A0A160T4Y0_9CHLR</name>
<dbReference type="InterPro" id="IPR020476">
    <property type="entry name" value="Nudix_hydrolase"/>
</dbReference>
<dbReference type="KEGG" id="pbf:CFX0092_A3056"/>
<proteinExistence type="inferred from homology"/>
<dbReference type="SMART" id="SM00478">
    <property type="entry name" value="ENDO3c"/>
    <property type="match status" value="1"/>
</dbReference>
<evidence type="ECO:0000256" key="7">
    <source>
        <dbReference type="ARBA" id="ARBA00022485"/>
    </source>
</evidence>
<evidence type="ECO:0000256" key="13">
    <source>
        <dbReference type="ARBA" id="ARBA00023204"/>
    </source>
</evidence>
<dbReference type="Proteomes" id="UP000215027">
    <property type="component" value="Chromosome I"/>
</dbReference>
<evidence type="ECO:0000256" key="5">
    <source>
        <dbReference type="ARBA" id="ARBA00012045"/>
    </source>
</evidence>
<evidence type="ECO:0000256" key="10">
    <source>
        <dbReference type="ARBA" id="ARBA00022801"/>
    </source>
</evidence>
<dbReference type="InterPro" id="IPR044298">
    <property type="entry name" value="MIG/MutY"/>
</dbReference>
<reference evidence="16" key="1">
    <citation type="submission" date="2016-01" db="EMBL/GenBank/DDBJ databases">
        <authorList>
            <person name="Mcilroy J.S."/>
            <person name="Karst M S."/>
            <person name="Albertsen M."/>
        </authorList>
    </citation>
    <scope>NUCLEOTIDE SEQUENCE</scope>
    <source>
        <strain evidence="16">Cfx-K</strain>
    </source>
</reference>
<feature type="domain" description="Nudix hydrolase" evidence="15">
    <location>
        <begin position="229"/>
        <end position="362"/>
    </location>
</feature>
<dbReference type="InterPro" id="IPR015797">
    <property type="entry name" value="NUDIX_hydrolase-like_dom_sf"/>
</dbReference>
<dbReference type="PANTHER" id="PTHR42944">
    <property type="entry name" value="ADENINE DNA GLYCOSYLASE"/>
    <property type="match status" value="1"/>
</dbReference>
<evidence type="ECO:0000256" key="11">
    <source>
        <dbReference type="ARBA" id="ARBA00023004"/>
    </source>
</evidence>
<dbReference type="InterPro" id="IPR005760">
    <property type="entry name" value="A/G_AdeGlyc_MutY"/>
</dbReference>
<dbReference type="CDD" id="cd03425">
    <property type="entry name" value="NUDIX_MutT_NudA_like"/>
    <property type="match status" value="1"/>
</dbReference>
<dbReference type="EC" id="3.2.2.31" evidence="5"/>
<keyword evidence="17" id="KW-1185">Reference proteome</keyword>
<dbReference type="GO" id="GO:0006298">
    <property type="term" value="P:mismatch repair"/>
    <property type="evidence" value="ECO:0007669"/>
    <property type="project" value="TreeGrafter"/>
</dbReference>
<dbReference type="Pfam" id="PF00633">
    <property type="entry name" value="HHH"/>
    <property type="match status" value="1"/>
</dbReference>
<keyword evidence="14 16" id="KW-0326">Glycosidase</keyword>
<keyword evidence="10 16" id="KW-0378">Hydrolase</keyword>
<dbReference type="GO" id="GO:0000701">
    <property type="term" value="F:purine-specific mismatch base pair DNA N-glycosylase activity"/>
    <property type="evidence" value="ECO:0007669"/>
    <property type="project" value="UniProtKB-EC"/>
</dbReference>
<dbReference type="GO" id="GO:0051539">
    <property type="term" value="F:4 iron, 4 sulfur cluster binding"/>
    <property type="evidence" value="ECO:0007669"/>
    <property type="project" value="UniProtKB-KW"/>
</dbReference>
<keyword evidence="8" id="KW-0479">Metal-binding</keyword>
<dbReference type="GO" id="GO:0046872">
    <property type="term" value="F:metal ion binding"/>
    <property type="evidence" value="ECO:0007669"/>
    <property type="project" value="UniProtKB-KW"/>
</dbReference>
<dbReference type="InterPro" id="IPR011257">
    <property type="entry name" value="DNA_glycosylase"/>
</dbReference>
<dbReference type="SMART" id="SM00525">
    <property type="entry name" value="FES"/>
    <property type="match status" value="1"/>
</dbReference>
<sequence>MLNPTDLPTPLLAWWDAGHADLPWRRTKEPYAVWVAEIMLQQTQIAAVLPYYERWMARFPTVEALAGATLDEVLKVWEGLGYYSRARNLHAAARVVVEEHGGRLPGGVDELLKLPGIGRYTAGAIASIAFAVAAPAVDGNVIRVLSRLFDIDRDITQPAAQREFWALAAAALPATRPGDFNEALMELGQQICTPQAPHCLICPLNALCLARRRGTQLERPVRPARRATPHHDVVAAVIWQDGGPTRTGRFLITQRPAAGLLGGLWEFPGGKVEPGETMPEALRREIREELGLAVEPGAFVLAVAHAFTHFRITVHAFHAAYNGGEPQHLAVADHAWVTLDDVERYAFAVTNRKIIGQLRLELGG</sequence>
<dbReference type="PANTHER" id="PTHR42944:SF1">
    <property type="entry name" value="ADENINE DNA GLYCOSYLASE"/>
    <property type="match status" value="1"/>
</dbReference>
<evidence type="ECO:0000256" key="8">
    <source>
        <dbReference type="ARBA" id="ARBA00022723"/>
    </source>
</evidence>
<dbReference type="Gene3D" id="3.90.79.10">
    <property type="entry name" value="Nucleoside Triphosphate Pyrophosphohydrolase"/>
    <property type="match status" value="1"/>
</dbReference>
<dbReference type="InterPro" id="IPR000086">
    <property type="entry name" value="NUDIX_hydrolase_dom"/>
</dbReference>
<evidence type="ECO:0000256" key="1">
    <source>
        <dbReference type="ARBA" id="ARBA00000843"/>
    </source>
</evidence>
<dbReference type="Gene3D" id="1.10.340.30">
    <property type="entry name" value="Hypothetical protein, domain 2"/>
    <property type="match status" value="1"/>
</dbReference>
<comment type="function">
    <text evidence="3">Adenine glycosylase active on G-A mispairs. MutY also corrects error-prone DNA synthesis past GO lesions which are due to the oxidatively damaged form of guanine: 7,8-dihydro-8-oxoguanine (8-oxo-dGTP).</text>
</comment>
<evidence type="ECO:0000256" key="14">
    <source>
        <dbReference type="ARBA" id="ARBA00023295"/>
    </source>
</evidence>
<dbReference type="InterPro" id="IPR003265">
    <property type="entry name" value="HhH-GPD_domain"/>
</dbReference>